<dbReference type="RefSeq" id="WP_072862919.1">
    <property type="nucleotide sequence ID" value="NZ_FQUX01000005.1"/>
</dbReference>
<dbReference type="EMBL" id="FQUX01000005">
    <property type="protein sequence ID" value="SHF55424.1"/>
    <property type="molecule type" value="Genomic_DNA"/>
</dbReference>
<evidence type="ECO:0000313" key="5">
    <source>
        <dbReference type="Proteomes" id="UP000184406"/>
    </source>
</evidence>
<evidence type="ECO:0000313" key="4">
    <source>
        <dbReference type="EMBL" id="SHF55424.1"/>
    </source>
</evidence>
<dbReference type="PROSITE" id="PS51257">
    <property type="entry name" value="PROKAR_LIPOPROTEIN"/>
    <property type="match status" value="1"/>
</dbReference>
<dbReference type="OrthoDB" id="1652165at2"/>
<keyword evidence="5" id="KW-1185">Reference proteome</keyword>
<keyword evidence="3" id="KW-1133">Transmembrane helix</keyword>
<keyword evidence="2" id="KW-0677">Repeat</keyword>
<dbReference type="Gene3D" id="3.80.10.10">
    <property type="entry name" value="Ribonuclease Inhibitor"/>
    <property type="match status" value="1"/>
</dbReference>
<evidence type="ECO:0000256" key="2">
    <source>
        <dbReference type="ARBA" id="ARBA00022737"/>
    </source>
</evidence>
<dbReference type="InterPro" id="IPR052574">
    <property type="entry name" value="CDIRP"/>
</dbReference>
<keyword evidence="3" id="KW-0472">Membrane</keyword>
<dbReference type="AlphaFoldDB" id="A0A1M5CKY7"/>
<gene>
    <name evidence="4" type="ORF">SAMN03080594_10599</name>
</gene>
<protein>
    <recommendedName>
        <fullName evidence="6">Leucine Rich repeat-containing protein</fullName>
    </recommendedName>
</protein>
<dbReference type="GO" id="GO:0035591">
    <property type="term" value="F:signaling adaptor activity"/>
    <property type="evidence" value="ECO:0007669"/>
    <property type="project" value="TreeGrafter"/>
</dbReference>
<dbReference type="Pfam" id="PF13516">
    <property type="entry name" value="LRR_6"/>
    <property type="match status" value="2"/>
</dbReference>
<accession>A0A1M5CKY7</accession>
<reference evidence="5" key="1">
    <citation type="submission" date="2016-11" db="EMBL/GenBank/DDBJ databases">
        <authorList>
            <person name="Varghese N."/>
            <person name="Submissions S."/>
        </authorList>
    </citation>
    <scope>NUCLEOTIDE SEQUENCE [LARGE SCALE GENOMIC DNA]</scope>
    <source>
        <strain evidence="5">DSM 17539</strain>
    </source>
</reference>
<evidence type="ECO:0000256" key="1">
    <source>
        <dbReference type="ARBA" id="ARBA00022614"/>
    </source>
</evidence>
<proteinExistence type="predicted"/>
<organism evidence="4 5">
    <name type="scientific">Arenibacter palladensis</name>
    <dbReference type="NCBI Taxonomy" id="237373"/>
    <lineage>
        <taxon>Bacteria</taxon>
        <taxon>Pseudomonadati</taxon>
        <taxon>Bacteroidota</taxon>
        <taxon>Flavobacteriia</taxon>
        <taxon>Flavobacteriales</taxon>
        <taxon>Flavobacteriaceae</taxon>
        <taxon>Arenibacter</taxon>
    </lineage>
</organism>
<dbReference type="Proteomes" id="UP000184406">
    <property type="component" value="Unassembled WGS sequence"/>
</dbReference>
<dbReference type="PANTHER" id="PTHR47566:SF1">
    <property type="entry name" value="PROTEIN NUD1"/>
    <property type="match status" value="1"/>
</dbReference>
<keyword evidence="3" id="KW-0812">Transmembrane</keyword>
<sequence>MYKDFFVGTAIQIAIIITILITSCSRNDSDSYENQYLEIPDSSFEAVLIEEGIDSDGALNQRMLRKDASEVSVLDLNFSNKGVISDLTGIEGFVGLRKLSVMQHELVSIDLSSNTLLDTLYLAGNYISSIDVSNNPNLILLDVQSNQLSAINGLSKAAHLKELNLSFNELEEFSIENETLEILKISNNLLHSFDVKRSINLKNILLTTNELTSVDFSKNVKLETLLISDNKIQNIDLEHNASLTHLYISSNSLTDLNVGGNQELIDLKVDRNPNLNCIKIESGQNIPNVSISEYQELNTSCE</sequence>
<dbReference type="PANTHER" id="PTHR47566">
    <property type="match status" value="1"/>
</dbReference>
<evidence type="ECO:0000256" key="3">
    <source>
        <dbReference type="SAM" id="Phobius"/>
    </source>
</evidence>
<feature type="transmembrane region" description="Helical" evidence="3">
    <location>
        <begin position="6"/>
        <end position="24"/>
    </location>
</feature>
<dbReference type="InterPro" id="IPR001611">
    <property type="entry name" value="Leu-rich_rpt"/>
</dbReference>
<name>A0A1M5CKY7_9FLAO</name>
<keyword evidence="1" id="KW-0433">Leucine-rich repeat</keyword>
<evidence type="ECO:0008006" key="6">
    <source>
        <dbReference type="Google" id="ProtNLM"/>
    </source>
</evidence>
<dbReference type="SUPFAM" id="SSF52058">
    <property type="entry name" value="L domain-like"/>
    <property type="match status" value="1"/>
</dbReference>
<dbReference type="InterPro" id="IPR032675">
    <property type="entry name" value="LRR_dom_sf"/>
</dbReference>